<sequence>MTSHVDAETLALSAEGLLEGNEESVVQQHVADCTACAAQQSDLADVSQALAEVSAPPLPDSIAERLDDALRAEAANPASDGRSEDAGEAQDGGTGSGPPGSVVPMRRRFGSSHRWINYLAVAAAAVVVVGGGSAVVRNLAVGPAGGEQLSAPGGGAADSSAHDSALSYQPLIVESGTVYTSDRLGEQSAAVLDGSDPTASGGSQGDAGGSAQDGRSGSSTMPSDVASCVQSRAGGSGDHPLLIDLAEYSSGGTQSDAWVMYYGSRPGGQAQDSYKVVVLSPDCGAENAAAEDAVLARTTVPAP</sequence>
<name>A0ABW3B8N5_9ACTN</name>
<reference evidence="6" key="1">
    <citation type="journal article" date="2019" name="Int. J. Syst. Evol. Microbiol.">
        <title>The Global Catalogue of Microorganisms (GCM) 10K type strain sequencing project: providing services to taxonomists for standard genome sequencing and annotation.</title>
        <authorList>
            <consortium name="The Broad Institute Genomics Platform"/>
            <consortium name="The Broad Institute Genome Sequencing Center for Infectious Disease"/>
            <person name="Wu L."/>
            <person name="Ma J."/>
        </authorList>
    </citation>
    <scope>NUCLEOTIDE SEQUENCE [LARGE SCALE GENOMIC DNA]</scope>
    <source>
        <strain evidence="6">CCUG 63369</strain>
    </source>
</reference>
<evidence type="ECO:0000256" key="4">
    <source>
        <dbReference type="SAM" id="Phobius"/>
    </source>
</evidence>
<organism evidence="5 6">
    <name type="scientific">Streptomonospora algeriensis</name>
    <dbReference type="NCBI Taxonomy" id="995084"/>
    <lineage>
        <taxon>Bacteria</taxon>
        <taxon>Bacillati</taxon>
        <taxon>Actinomycetota</taxon>
        <taxon>Actinomycetes</taxon>
        <taxon>Streptosporangiales</taxon>
        <taxon>Nocardiopsidaceae</taxon>
        <taxon>Streptomonospora</taxon>
    </lineage>
</organism>
<evidence type="ECO:0000256" key="3">
    <source>
        <dbReference type="SAM" id="MobiDB-lite"/>
    </source>
</evidence>
<dbReference type="Gene3D" id="1.10.10.1320">
    <property type="entry name" value="Anti-sigma factor, zinc-finger domain"/>
    <property type="match status" value="1"/>
</dbReference>
<evidence type="ECO:0000256" key="2">
    <source>
        <dbReference type="ARBA" id="ARBA00023163"/>
    </source>
</evidence>
<dbReference type="EMBL" id="JBHTHR010000001">
    <property type="protein sequence ID" value="MFD0799712.1"/>
    <property type="molecule type" value="Genomic_DNA"/>
</dbReference>
<feature type="compositionally biased region" description="Low complexity" evidence="3">
    <location>
        <begin position="209"/>
        <end position="219"/>
    </location>
</feature>
<evidence type="ECO:0000313" key="6">
    <source>
        <dbReference type="Proteomes" id="UP001596956"/>
    </source>
</evidence>
<accession>A0ABW3B8N5</accession>
<feature type="region of interest" description="Disordered" evidence="3">
    <location>
        <begin position="74"/>
        <end position="106"/>
    </location>
</feature>
<dbReference type="Proteomes" id="UP001596956">
    <property type="component" value="Unassembled WGS sequence"/>
</dbReference>
<evidence type="ECO:0000313" key="5">
    <source>
        <dbReference type="EMBL" id="MFD0799712.1"/>
    </source>
</evidence>
<keyword evidence="4" id="KW-0472">Membrane</keyword>
<protein>
    <recommendedName>
        <fullName evidence="7">Zinc-finger domain-containing protein</fullName>
    </recommendedName>
</protein>
<keyword evidence="1" id="KW-0805">Transcription regulation</keyword>
<keyword evidence="4" id="KW-1133">Transmembrane helix</keyword>
<comment type="caution">
    <text evidence="5">The sequence shown here is derived from an EMBL/GenBank/DDBJ whole genome shotgun (WGS) entry which is preliminary data.</text>
</comment>
<evidence type="ECO:0008006" key="7">
    <source>
        <dbReference type="Google" id="ProtNLM"/>
    </source>
</evidence>
<evidence type="ECO:0000256" key="1">
    <source>
        <dbReference type="ARBA" id="ARBA00023015"/>
    </source>
</evidence>
<dbReference type="InterPro" id="IPR041916">
    <property type="entry name" value="Anti_sigma_zinc_sf"/>
</dbReference>
<keyword evidence="2" id="KW-0804">Transcription</keyword>
<feature type="transmembrane region" description="Helical" evidence="4">
    <location>
        <begin position="115"/>
        <end position="136"/>
    </location>
</feature>
<keyword evidence="4" id="KW-0812">Transmembrane</keyword>
<feature type="region of interest" description="Disordered" evidence="3">
    <location>
        <begin position="191"/>
        <end position="234"/>
    </location>
</feature>
<keyword evidence="6" id="KW-1185">Reference proteome</keyword>
<proteinExistence type="predicted"/>
<gene>
    <name evidence="5" type="ORF">ACFQZU_00015</name>
</gene>